<feature type="transmembrane region" description="Helical" evidence="2">
    <location>
        <begin position="39"/>
        <end position="64"/>
    </location>
</feature>
<name>A0A6C0IWZ9_9ZZZZ</name>
<dbReference type="InterPro" id="IPR013320">
    <property type="entry name" value="ConA-like_dom_sf"/>
</dbReference>
<proteinExistence type="predicted"/>
<keyword evidence="2" id="KW-1133">Transmembrane helix</keyword>
<keyword evidence="2" id="KW-0812">Transmembrane</keyword>
<dbReference type="Pfam" id="PF13385">
    <property type="entry name" value="Laminin_G_3"/>
    <property type="match status" value="1"/>
</dbReference>
<dbReference type="AlphaFoldDB" id="A0A6C0IWZ9"/>
<accession>A0A6C0IWZ9</accession>
<evidence type="ECO:0000256" key="2">
    <source>
        <dbReference type="SAM" id="Phobius"/>
    </source>
</evidence>
<evidence type="ECO:0008006" key="4">
    <source>
        <dbReference type="Google" id="ProtNLM"/>
    </source>
</evidence>
<dbReference type="EMBL" id="MN740250">
    <property type="protein sequence ID" value="QHT96033.1"/>
    <property type="molecule type" value="Genomic_DNA"/>
</dbReference>
<dbReference type="SUPFAM" id="SSF49899">
    <property type="entry name" value="Concanavalin A-like lectins/glucanases"/>
    <property type="match status" value="1"/>
</dbReference>
<protein>
    <recommendedName>
        <fullName evidence="4">LamG-like jellyroll fold domain-containing protein</fullName>
    </recommendedName>
</protein>
<evidence type="ECO:0000256" key="1">
    <source>
        <dbReference type="SAM" id="MobiDB-lite"/>
    </source>
</evidence>
<dbReference type="Gene3D" id="2.60.120.200">
    <property type="match status" value="1"/>
</dbReference>
<evidence type="ECO:0000313" key="3">
    <source>
        <dbReference type="EMBL" id="QHT96033.1"/>
    </source>
</evidence>
<organism evidence="3">
    <name type="scientific">viral metagenome</name>
    <dbReference type="NCBI Taxonomy" id="1070528"/>
    <lineage>
        <taxon>unclassified sequences</taxon>
        <taxon>metagenomes</taxon>
        <taxon>organismal metagenomes</taxon>
    </lineage>
</organism>
<reference evidence="3" key="1">
    <citation type="journal article" date="2020" name="Nature">
        <title>Giant virus diversity and host interactions through global metagenomics.</title>
        <authorList>
            <person name="Schulz F."/>
            <person name="Roux S."/>
            <person name="Paez-Espino D."/>
            <person name="Jungbluth S."/>
            <person name="Walsh D.A."/>
            <person name="Denef V.J."/>
            <person name="McMahon K.D."/>
            <person name="Konstantinidis K.T."/>
            <person name="Eloe-Fadrosh E.A."/>
            <person name="Kyrpides N.C."/>
            <person name="Woyke T."/>
        </authorList>
    </citation>
    <scope>NUCLEOTIDE SEQUENCE</scope>
    <source>
        <strain evidence="3">GVMAG-M-3300024301-20</strain>
    </source>
</reference>
<keyword evidence="2" id="KW-0472">Membrane</keyword>
<feature type="region of interest" description="Disordered" evidence="1">
    <location>
        <begin position="1"/>
        <end position="21"/>
    </location>
</feature>
<sequence>MDYSSNSGNSSSSSYSSSSSSPSGYTQEFLESNSLIAKFAFLLFTLFAFIILLRLGVMILGYFYTPSNNPKVVDGMVDAKQLIVVPQDPNSQGAVTINRSVNATEGIEFTWSVWIFIDDLTYNSGKYRCIFYKGNDFTSSSDQQGLNFPNNAPGLYLDPNKNNLTVFMNTYNVINEEVTIEDIPLNKWVNVIIRCENTTLDIYVNGTIVKSHELHGVPKQNYGNVYVAPNGGFSGYISDLWYHNYALGIGEIAGLVAKGPNTNMQGFNSMSVKMPNYLSLRWYFYGNDNSITM</sequence>